<name>A0ABQ4KPQ4_9BACI</name>
<gene>
    <name evidence="1" type="ORF">J8TS2_42390</name>
</gene>
<proteinExistence type="predicted"/>
<protein>
    <submittedName>
        <fullName evidence="1">Uncharacterized protein</fullName>
    </submittedName>
</protein>
<dbReference type="Proteomes" id="UP000679950">
    <property type="component" value="Unassembled WGS sequence"/>
</dbReference>
<dbReference type="EMBL" id="BORB01000071">
    <property type="protein sequence ID" value="GIN59920.1"/>
    <property type="molecule type" value="Genomic_DNA"/>
</dbReference>
<evidence type="ECO:0000313" key="2">
    <source>
        <dbReference type="Proteomes" id="UP000679950"/>
    </source>
</evidence>
<keyword evidence="2" id="KW-1185">Reference proteome</keyword>
<organism evidence="1 2">
    <name type="scientific">Lederbergia ruris</name>
    <dbReference type="NCBI Taxonomy" id="217495"/>
    <lineage>
        <taxon>Bacteria</taxon>
        <taxon>Bacillati</taxon>
        <taxon>Bacillota</taxon>
        <taxon>Bacilli</taxon>
        <taxon>Bacillales</taxon>
        <taxon>Bacillaceae</taxon>
        <taxon>Lederbergia</taxon>
    </lineage>
</organism>
<accession>A0ABQ4KPQ4</accession>
<sequence length="256" mass="30495">MPIPTLLVCHKHLLWIAEKFQPEHIDGIKKLLLKNRHKYINFYAIEIQPEVKKRIEELNNTCYFLDVWDAIDSINEIAVKFKVKDKEIRMPETHIGRALIVENPYNFENDYDIKRYLLEKFCQRMPYFYNFHSSKKNLQGNKQLTFGAGIGNITYFCEIPSKKRKGFVVGIRFEWSLLEVYRHFLEKKELLKECICPDIYFKDNERTVNYFTKTENYNIPESTDRIAEVLEKLILFFSPYTYGGKIKDILVQPDVG</sequence>
<reference evidence="1 2" key="1">
    <citation type="submission" date="2021-03" db="EMBL/GenBank/DDBJ databases">
        <title>Antimicrobial resistance genes in bacteria isolated from Japanese honey, and their potential for conferring macrolide and lincosamide resistance in the American foulbrood pathogen Paenibacillus larvae.</title>
        <authorList>
            <person name="Okamoto M."/>
            <person name="Kumagai M."/>
            <person name="Kanamori H."/>
            <person name="Takamatsu D."/>
        </authorList>
    </citation>
    <scope>NUCLEOTIDE SEQUENCE [LARGE SCALE GENOMIC DNA]</scope>
    <source>
        <strain evidence="1 2">J8TS2</strain>
    </source>
</reference>
<comment type="caution">
    <text evidence="1">The sequence shown here is derived from an EMBL/GenBank/DDBJ whole genome shotgun (WGS) entry which is preliminary data.</text>
</comment>
<evidence type="ECO:0000313" key="1">
    <source>
        <dbReference type="EMBL" id="GIN59920.1"/>
    </source>
</evidence>